<dbReference type="RefSeq" id="WP_186981567.1">
    <property type="nucleotide sequence ID" value="NZ_JACOQH010000001.1"/>
</dbReference>
<reference evidence="2 3" key="1">
    <citation type="submission" date="2020-08" db="EMBL/GenBank/DDBJ databases">
        <title>Genome public.</title>
        <authorList>
            <person name="Liu C."/>
            <person name="Sun Q."/>
        </authorList>
    </citation>
    <scope>NUCLEOTIDE SEQUENCE [LARGE SCALE GENOMIC DNA]</scope>
    <source>
        <strain evidence="2 3">BX0805</strain>
    </source>
</reference>
<keyword evidence="3" id="KW-1185">Reference proteome</keyword>
<dbReference type="Pfam" id="PF24391">
    <property type="entry name" value="HD-CE"/>
    <property type="match status" value="1"/>
</dbReference>
<organism evidence="2 3">
    <name type="scientific">Roseburia yibonii</name>
    <dbReference type="NCBI Taxonomy" id="2763063"/>
    <lineage>
        <taxon>Bacteria</taxon>
        <taxon>Bacillati</taxon>
        <taxon>Bacillota</taxon>
        <taxon>Clostridia</taxon>
        <taxon>Lachnospirales</taxon>
        <taxon>Lachnospiraceae</taxon>
        <taxon>Roseburia</taxon>
    </lineage>
</organism>
<evidence type="ECO:0000259" key="1">
    <source>
        <dbReference type="Pfam" id="PF24391"/>
    </source>
</evidence>
<evidence type="ECO:0000313" key="2">
    <source>
        <dbReference type="EMBL" id="MBC5752927.1"/>
    </source>
</evidence>
<gene>
    <name evidence="2" type="ORF">H8Z76_02620</name>
</gene>
<comment type="caution">
    <text evidence="2">The sequence shown here is derived from an EMBL/GenBank/DDBJ whole genome shotgun (WGS) entry which is preliminary data.</text>
</comment>
<sequence>MTGTDVRAGSCRYLLNQQTLIQNSLKIIRAIDYINISKNDYYVLFIACYLHDISMVTFPDLDSIQSGGFESNKIYSDFVKNIREELKKSNLAKRPVKRLLKEYYLKVDSFYEKLVRENHAKNSATEIRNRHELGFIDSALREIVAEVSEAHGYNVNDIYKIKSTASSKLWSQKFTKIILRLADLLDMSNYRVSALVLNHNLDNMGDTSRFHWLSHLITKGYEIETDYYLDENKTVNFLEKNSIVEKIMLRVDVELPQLTHENPYGCKEMGLESIDKTAIKVKCGETCTSDKCNFLCKWFVQKNYYLFLELASLQDYLESLPDNYFKPEIEVVVNSSDKNKLSSKQFTLLKKYVDGR</sequence>
<accession>A0ABR7I7L1</accession>
<protein>
    <recommendedName>
        <fullName evidence="1">HD-CE domain-containing protein</fullName>
    </recommendedName>
</protein>
<name>A0ABR7I7L1_9FIRM</name>
<proteinExistence type="predicted"/>
<dbReference type="EMBL" id="JACOQH010000001">
    <property type="protein sequence ID" value="MBC5752927.1"/>
    <property type="molecule type" value="Genomic_DNA"/>
</dbReference>
<dbReference type="SUPFAM" id="SSF109604">
    <property type="entry name" value="HD-domain/PDEase-like"/>
    <property type="match status" value="1"/>
</dbReference>
<evidence type="ECO:0000313" key="3">
    <source>
        <dbReference type="Proteomes" id="UP000621540"/>
    </source>
</evidence>
<feature type="domain" description="HD-CE" evidence="1">
    <location>
        <begin position="35"/>
        <end position="225"/>
    </location>
</feature>
<dbReference type="InterPro" id="IPR056471">
    <property type="entry name" value="HD-CE"/>
</dbReference>
<dbReference type="Proteomes" id="UP000621540">
    <property type="component" value="Unassembled WGS sequence"/>
</dbReference>